<sequence length="190" mass="21492">MQIQPAGAQNFTGVVPFKVVIDGKPSTDPKNIQKAGRMLIKLLAGPTEKSDTDKFIALKFAKADKDYNYNTGVKGYIRTKFQVASDFFRCINDGHNWYIITGKQAEKLKELGKNLGLARQMENDLNVKNSFELHAAKRNYGNFIHNCIHNQHARAKLDNKPVTLEIKTTSSGTYGKKSFKLKIDEINWKQ</sequence>
<organism evidence="1 2">
    <name type="scientific">Candidatus Scatousia excrementipullorum</name>
    <dbReference type="NCBI Taxonomy" id="2840936"/>
    <lineage>
        <taxon>Bacteria</taxon>
        <taxon>Candidatus Scatousia</taxon>
    </lineage>
</organism>
<reference evidence="1" key="1">
    <citation type="submission" date="2020-10" db="EMBL/GenBank/DDBJ databases">
        <authorList>
            <person name="Gilroy R."/>
        </authorList>
    </citation>
    <scope>NUCLEOTIDE SEQUENCE</scope>
    <source>
        <strain evidence="1">10192</strain>
    </source>
</reference>
<gene>
    <name evidence="1" type="ORF">IAC76_03455</name>
</gene>
<accession>A0A9D9DMF5</accession>
<comment type="caution">
    <text evidence="1">The sequence shown here is derived from an EMBL/GenBank/DDBJ whole genome shotgun (WGS) entry which is preliminary data.</text>
</comment>
<dbReference type="AlphaFoldDB" id="A0A9D9DMF5"/>
<evidence type="ECO:0000313" key="2">
    <source>
        <dbReference type="Proteomes" id="UP000823632"/>
    </source>
</evidence>
<dbReference type="Proteomes" id="UP000823632">
    <property type="component" value="Unassembled WGS sequence"/>
</dbReference>
<protein>
    <submittedName>
        <fullName evidence="1">Uncharacterized protein</fullName>
    </submittedName>
</protein>
<proteinExistence type="predicted"/>
<name>A0A9D9DMF5_9BACT</name>
<evidence type="ECO:0000313" key="1">
    <source>
        <dbReference type="EMBL" id="MBO8430419.1"/>
    </source>
</evidence>
<reference evidence="1" key="2">
    <citation type="journal article" date="2021" name="PeerJ">
        <title>Extensive microbial diversity within the chicken gut microbiome revealed by metagenomics and culture.</title>
        <authorList>
            <person name="Gilroy R."/>
            <person name="Ravi A."/>
            <person name="Getino M."/>
            <person name="Pursley I."/>
            <person name="Horton D.L."/>
            <person name="Alikhan N.F."/>
            <person name="Baker D."/>
            <person name="Gharbi K."/>
            <person name="Hall N."/>
            <person name="Watson M."/>
            <person name="Adriaenssens E.M."/>
            <person name="Foster-Nyarko E."/>
            <person name="Jarju S."/>
            <person name="Secka A."/>
            <person name="Antonio M."/>
            <person name="Oren A."/>
            <person name="Chaudhuri R.R."/>
            <person name="La Ragione R."/>
            <person name="Hildebrand F."/>
            <person name="Pallen M.J."/>
        </authorList>
    </citation>
    <scope>NUCLEOTIDE SEQUENCE</scope>
    <source>
        <strain evidence="1">10192</strain>
    </source>
</reference>
<dbReference type="EMBL" id="JADIND010000076">
    <property type="protein sequence ID" value="MBO8430419.1"/>
    <property type="molecule type" value="Genomic_DNA"/>
</dbReference>